<protein>
    <recommendedName>
        <fullName evidence="3">Alpha/beta hydrolase</fullName>
    </recommendedName>
</protein>
<evidence type="ECO:0000313" key="1">
    <source>
        <dbReference type="EMBL" id="ATP56069.1"/>
    </source>
</evidence>
<evidence type="ECO:0008006" key="3">
    <source>
        <dbReference type="Google" id="ProtNLM"/>
    </source>
</evidence>
<reference evidence="1 2" key="1">
    <citation type="submission" date="2017-10" db="EMBL/GenBank/DDBJ databases">
        <title>Whole genome of Pedobacter ginsengisoli T01R-27 isolated from tomato rhizosphere.</title>
        <authorList>
            <person name="Weon H.-Y."/>
            <person name="Lee S.A."/>
            <person name="Sang M.K."/>
            <person name="Song J."/>
        </authorList>
    </citation>
    <scope>NUCLEOTIDE SEQUENCE [LARGE SCALE GENOMIC DNA]</scope>
    <source>
        <strain evidence="1 2">T01R-27</strain>
    </source>
</reference>
<dbReference type="EMBL" id="CP024091">
    <property type="protein sequence ID" value="ATP56069.1"/>
    <property type="molecule type" value="Genomic_DNA"/>
</dbReference>
<sequence length="494" mass="55200">MTALSKLNYVNVGKHGTFSPTGNQLFDTTSADVDKIFESLKDGDRLLLYFHGGLVNIKSGMDTAERITRYVTTGTQSHPVSFVWETGLIETLTQNLDVIWSSEFFKRLLVKVIKVAGKNLGIDVKGLDGSKGVGGMRDEEIWDQLKRAEPFEDTVEVTGKRSVSLKWVGDDDLDELDDIIGKEIKADMEEEIESDQLLIDAATAEKPPLEADLMRNTIAGTKTQGEKGILSLAKLITAAVKIVVAVVRRYMKKRNHDFYPTVVEEIFREIYIADIGTLLWGLMQAKAKDMWKEDSFTGNPEGYHAGSYFLKKIIDFQATGAKLTIDLVGHSAGSIAICELVDAVVKRKMDIKFRHVIFMAPACRCELFADTLLKNRGIMEDFRIFTMSDEYEKKDHLVPVIYPRSLLYLISGILEKDSFDAYVLGLQRHITGRVPYDNEEVLNNIKAFVEEKGHVVYAVTEPGAAEGHISGSTKHGNFDNDKETTLDSIVSIIK</sequence>
<name>A0A2D1U389_9SPHI</name>
<dbReference type="KEGG" id="pgs:CPT03_06145"/>
<proteinExistence type="predicted"/>
<dbReference type="Proteomes" id="UP000223749">
    <property type="component" value="Chromosome"/>
</dbReference>
<gene>
    <name evidence="1" type="ORF">CPT03_06145</name>
</gene>
<organism evidence="1 2">
    <name type="scientific">Pedobacter ginsengisoli</name>
    <dbReference type="NCBI Taxonomy" id="363852"/>
    <lineage>
        <taxon>Bacteria</taxon>
        <taxon>Pseudomonadati</taxon>
        <taxon>Bacteroidota</taxon>
        <taxon>Sphingobacteriia</taxon>
        <taxon>Sphingobacteriales</taxon>
        <taxon>Sphingobacteriaceae</taxon>
        <taxon>Pedobacter</taxon>
    </lineage>
</organism>
<evidence type="ECO:0000313" key="2">
    <source>
        <dbReference type="Proteomes" id="UP000223749"/>
    </source>
</evidence>
<dbReference type="RefSeq" id="WP_099438011.1">
    <property type="nucleotide sequence ID" value="NZ_CP024091.1"/>
</dbReference>
<dbReference type="AlphaFoldDB" id="A0A2D1U389"/>
<keyword evidence="2" id="KW-1185">Reference proteome</keyword>
<accession>A0A2D1U389</accession>
<dbReference type="OrthoDB" id="1491023at2"/>